<evidence type="ECO:0000256" key="10">
    <source>
        <dbReference type="ARBA" id="ARBA00023170"/>
    </source>
</evidence>
<evidence type="ECO:0000256" key="11">
    <source>
        <dbReference type="ARBA" id="ARBA00023180"/>
    </source>
</evidence>
<gene>
    <name evidence="15" type="primary">LOC100921866</name>
</gene>
<dbReference type="Ensembl" id="ENSSHAT00000049662.1">
    <property type="protein sequence ID" value="ENSSHAP00000043047.1"/>
    <property type="gene ID" value="ENSSHAG00000031258.1"/>
</dbReference>
<evidence type="ECO:0000256" key="8">
    <source>
        <dbReference type="ARBA" id="ARBA00023040"/>
    </source>
</evidence>
<dbReference type="GO" id="GO:0019236">
    <property type="term" value="P:response to pheromone"/>
    <property type="evidence" value="ECO:0007669"/>
    <property type="project" value="UniProtKB-KW"/>
</dbReference>
<keyword evidence="6 13" id="KW-0812">Transmembrane</keyword>
<evidence type="ECO:0000256" key="3">
    <source>
        <dbReference type="ARBA" id="ARBA00010663"/>
    </source>
</evidence>
<feature type="transmembrane region" description="Helical" evidence="13">
    <location>
        <begin position="128"/>
        <end position="150"/>
    </location>
</feature>
<feature type="transmembrane region" description="Helical" evidence="13">
    <location>
        <begin position="190"/>
        <end position="207"/>
    </location>
</feature>
<comment type="function">
    <text evidence="1">Putative pheromone receptor.</text>
</comment>
<evidence type="ECO:0000313" key="15">
    <source>
        <dbReference type="Ensembl" id="ENSSHAP00000043047.1"/>
    </source>
</evidence>
<evidence type="ECO:0000259" key="14">
    <source>
        <dbReference type="PROSITE" id="PS50262"/>
    </source>
</evidence>
<keyword evidence="12 13" id="KW-0807">Transducer</keyword>
<comment type="subcellular location">
    <subcellularLocation>
        <location evidence="2 13">Cell membrane</location>
        <topology evidence="2 13">Multi-pass membrane protein</topology>
    </subcellularLocation>
</comment>
<feature type="transmembrane region" description="Helical" evidence="13">
    <location>
        <begin position="90"/>
        <end position="108"/>
    </location>
</feature>
<evidence type="ECO:0000256" key="4">
    <source>
        <dbReference type="ARBA" id="ARBA00022475"/>
    </source>
</evidence>
<keyword evidence="5 13" id="KW-0589">Pheromone response</keyword>
<dbReference type="PRINTS" id="PR01534">
    <property type="entry name" value="VOMERONASL1R"/>
</dbReference>
<dbReference type="GeneID" id="100921866"/>
<dbReference type="FunFam" id="1.20.1070.10:FF:000033">
    <property type="entry name" value="Vomeronasal type-1 receptor"/>
    <property type="match status" value="1"/>
</dbReference>
<evidence type="ECO:0000256" key="9">
    <source>
        <dbReference type="ARBA" id="ARBA00023136"/>
    </source>
</evidence>
<feature type="domain" description="G-protein coupled receptors family 1 profile" evidence="14">
    <location>
        <begin position="22"/>
        <end position="286"/>
    </location>
</feature>
<keyword evidence="10 13" id="KW-0675">Receptor</keyword>
<dbReference type="Gene3D" id="1.20.1070.10">
    <property type="entry name" value="Rhodopsin 7-helix transmembrane proteins"/>
    <property type="match status" value="1"/>
</dbReference>
<keyword evidence="9 13" id="KW-0472">Membrane</keyword>
<keyword evidence="8 13" id="KW-0297">G-protein coupled receptor</keyword>
<evidence type="ECO:0000256" key="2">
    <source>
        <dbReference type="ARBA" id="ARBA00004651"/>
    </source>
</evidence>
<organism evidence="15 16">
    <name type="scientific">Sarcophilus harrisii</name>
    <name type="common">Tasmanian devil</name>
    <name type="synonym">Sarcophilus laniarius</name>
    <dbReference type="NCBI Taxonomy" id="9305"/>
    <lineage>
        <taxon>Eukaryota</taxon>
        <taxon>Metazoa</taxon>
        <taxon>Chordata</taxon>
        <taxon>Craniata</taxon>
        <taxon>Vertebrata</taxon>
        <taxon>Euteleostomi</taxon>
        <taxon>Mammalia</taxon>
        <taxon>Metatheria</taxon>
        <taxon>Dasyuromorphia</taxon>
        <taxon>Dasyuridae</taxon>
        <taxon>Sarcophilus</taxon>
    </lineage>
</organism>
<keyword evidence="11" id="KW-0325">Glycoprotein</keyword>
<dbReference type="GO" id="GO:0005886">
    <property type="term" value="C:plasma membrane"/>
    <property type="evidence" value="ECO:0007669"/>
    <property type="project" value="UniProtKB-SubCell"/>
</dbReference>
<accession>A0A7N4PWE8</accession>
<dbReference type="InParanoid" id="A0A7N4PWE8"/>
<keyword evidence="7 13" id="KW-1133">Transmembrane helix</keyword>
<dbReference type="Proteomes" id="UP000007648">
    <property type="component" value="Unassembled WGS sequence"/>
</dbReference>
<dbReference type="SUPFAM" id="SSF81321">
    <property type="entry name" value="Family A G protein-coupled receptor-like"/>
    <property type="match status" value="1"/>
</dbReference>
<dbReference type="KEGG" id="shr:100921866"/>
<comment type="similarity">
    <text evidence="3 13">Belongs to the G-protein coupled receptor 1 family.</text>
</comment>
<dbReference type="GO" id="GO:0016503">
    <property type="term" value="F:pheromone receptor activity"/>
    <property type="evidence" value="ECO:0007669"/>
    <property type="project" value="InterPro"/>
</dbReference>
<dbReference type="PROSITE" id="PS50262">
    <property type="entry name" value="G_PROTEIN_RECEP_F1_2"/>
    <property type="match status" value="1"/>
</dbReference>
<dbReference type="PANTHER" id="PTHR24062">
    <property type="entry name" value="VOMERONASAL TYPE-1 RECEPTOR"/>
    <property type="match status" value="1"/>
</dbReference>
<reference evidence="15" key="3">
    <citation type="submission" date="2025-09" db="UniProtKB">
        <authorList>
            <consortium name="Ensembl"/>
        </authorList>
    </citation>
    <scope>IDENTIFICATION</scope>
</reference>
<reference evidence="15 16" key="1">
    <citation type="journal article" date="2011" name="Proc. Natl. Acad. Sci. U.S.A.">
        <title>Genetic diversity and population structure of the endangered marsupial Sarcophilus harrisii (Tasmanian devil).</title>
        <authorList>
            <person name="Miller W."/>
            <person name="Hayes V.M."/>
            <person name="Ratan A."/>
            <person name="Petersen D.C."/>
            <person name="Wittekindt N.E."/>
            <person name="Miller J."/>
            <person name="Walenz B."/>
            <person name="Knight J."/>
            <person name="Qi J."/>
            <person name="Zhao F."/>
            <person name="Wang Q."/>
            <person name="Bedoya-Reina O.C."/>
            <person name="Katiyar N."/>
            <person name="Tomsho L.P."/>
            <person name="Kasson L.M."/>
            <person name="Hardie R.A."/>
            <person name="Woodbridge P."/>
            <person name="Tindall E.A."/>
            <person name="Bertelsen M.F."/>
            <person name="Dixon D."/>
            <person name="Pyecroft S."/>
            <person name="Helgen K.M."/>
            <person name="Lesk A.M."/>
            <person name="Pringle T.H."/>
            <person name="Patterson N."/>
            <person name="Zhang Y."/>
            <person name="Kreiss A."/>
            <person name="Woods G.M."/>
            <person name="Jones M.E."/>
            <person name="Schuster S.C."/>
        </authorList>
    </citation>
    <scope>NUCLEOTIDE SEQUENCE [LARGE SCALE GENOMIC DNA]</scope>
</reference>
<evidence type="ECO:0000256" key="5">
    <source>
        <dbReference type="ARBA" id="ARBA00022507"/>
    </source>
</evidence>
<evidence type="ECO:0000313" key="16">
    <source>
        <dbReference type="Proteomes" id="UP000007648"/>
    </source>
</evidence>
<feature type="transmembrane region" description="Helical" evidence="13">
    <location>
        <begin position="270"/>
        <end position="288"/>
    </location>
</feature>
<dbReference type="OrthoDB" id="9606139at2759"/>
<reference evidence="15" key="2">
    <citation type="submission" date="2025-08" db="UniProtKB">
        <authorList>
            <consortium name="Ensembl"/>
        </authorList>
    </citation>
    <scope>IDENTIFICATION</scope>
</reference>
<evidence type="ECO:0000256" key="12">
    <source>
        <dbReference type="ARBA" id="ARBA00023224"/>
    </source>
</evidence>
<proteinExistence type="inferred from homology"/>
<dbReference type="GeneTree" id="ENSGT00960000186612"/>
<dbReference type="AlphaFoldDB" id="A0A7N4PWE8"/>
<name>A0A7N4PWE8_SARHA</name>
<dbReference type="Pfam" id="PF03402">
    <property type="entry name" value="V1R"/>
    <property type="match status" value="1"/>
</dbReference>
<evidence type="ECO:0000256" key="6">
    <source>
        <dbReference type="ARBA" id="ARBA00022692"/>
    </source>
</evidence>
<keyword evidence="4 13" id="KW-1003">Cell membrane</keyword>
<evidence type="ECO:0000256" key="1">
    <source>
        <dbReference type="ARBA" id="ARBA00003878"/>
    </source>
</evidence>
<protein>
    <recommendedName>
        <fullName evidence="13">Vomeronasal type-1 receptor</fullName>
    </recommendedName>
</protein>
<dbReference type="GO" id="GO:0007606">
    <property type="term" value="P:sensory perception of chemical stimulus"/>
    <property type="evidence" value="ECO:0007669"/>
    <property type="project" value="UniProtKB-ARBA"/>
</dbReference>
<dbReference type="InterPro" id="IPR004072">
    <property type="entry name" value="Vmron_rcpt_1"/>
</dbReference>
<feature type="transmembrane region" description="Helical" evidence="13">
    <location>
        <begin position="162"/>
        <end position="184"/>
    </location>
</feature>
<keyword evidence="16" id="KW-1185">Reference proteome</keyword>
<sequence>MMLSDLVLGIFFLIQTGVGILGNVFLLVIYISILLTGHRLKSIECIFAHLALANSKVILSKGIPQMIACFGINNFLDLLGCKFIIYLQNVSRGVSLSITCLLSGFQVITISPSNSRSAELKIKASKSIVPACFLCWGFFLVVNFTLLATMHNSRYMSNNTKMWNLGYCSILIPASFNAALFAIVFSIPDVICLGFIIWGNAYLMLFLHRHHQQVQHIHSSHVFPKTFPEKRATKAILLLVSTYVFFYSINSGLSIYLFKIDKHQSWFAPILNFLGACFPAISPFVLIFSDSRVLKYWYALWQRRLSFS</sequence>
<evidence type="ECO:0000256" key="7">
    <source>
        <dbReference type="ARBA" id="ARBA00022989"/>
    </source>
</evidence>
<evidence type="ECO:0000256" key="13">
    <source>
        <dbReference type="RuleBase" id="RU364061"/>
    </source>
</evidence>
<feature type="transmembrane region" description="Helical" evidence="13">
    <location>
        <begin position="6"/>
        <end position="33"/>
    </location>
</feature>
<dbReference type="InterPro" id="IPR017452">
    <property type="entry name" value="GPCR_Rhodpsn_7TM"/>
</dbReference>
<feature type="transmembrane region" description="Helical" evidence="13">
    <location>
        <begin position="235"/>
        <end position="258"/>
    </location>
</feature>